<dbReference type="OrthoDB" id="46834at2"/>
<evidence type="ECO:0000256" key="1">
    <source>
        <dbReference type="SAM" id="MobiDB-lite"/>
    </source>
</evidence>
<organism evidence="5 6">
    <name type="scientific">Pseudothermotoga hypogea DSM 11164 = NBRC 106472</name>
    <dbReference type="NCBI Taxonomy" id="1123384"/>
    <lineage>
        <taxon>Bacteria</taxon>
        <taxon>Thermotogati</taxon>
        <taxon>Thermotogota</taxon>
        <taxon>Thermotogae</taxon>
        <taxon>Thermotogales</taxon>
        <taxon>Thermotogaceae</taxon>
        <taxon>Pseudothermotoga</taxon>
    </lineage>
</organism>
<dbReference type="PATRIC" id="fig|1123384.7.peg.2157"/>
<proteinExistence type="predicted"/>
<evidence type="ECO:0000259" key="4">
    <source>
        <dbReference type="Pfam" id="PF20990"/>
    </source>
</evidence>
<dbReference type="RefSeq" id="WP_038059560.1">
    <property type="nucleotide sequence ID" value="NC_022795.1"/>
</dbReference>
<feature type="region of interest" description="Disordered" evidence="1">
    <location>
        <begin position="553"/>
        <end position="581"/>
    </location>
</feature>
<evidence type="ECO:0000256" key="2">
    <source>
        <dbReference type="SAM" id="Phobius"/>
    </source>
</evidence>
<keyword evidence="2" id="KW-0472">Membrane</keyword>
<dbReference type="Pfam" id="PF20990">
    <property type="entry name" value="DUF2207_C"/>
    <property type="match status" value="1"/>
</dbReference>
<evidence type="ECO:0000259" key="3">
    <source>
        <dbReference type="Pfam" id="PF09972"/>
    </source>
</evidence>
<feature type="domain" description="DUF2207" evidence="3">
    <location>
        <begin position="31"/>
        <end position="214"/>
    </location>
</feature>
<accession>A0A0X1KTL2</accession>
<dbReference type="AlphaFoldDB" id="A0A0X1KTL2"/>
<keyword evidence="6" id="KW-1185">Reference proteome</keyword>
<name>A0A0X1KTL2_9THEM</name>
<evidence type="ECO:0000313" key="5">
    <source>
        <dbReference type="EMBL" id="AJC74581.1"/>
    </source>
</evidence>
<feature type="domain" description="Predicted membrane protein YciQ-like C-terminal" evidence="4">
    <location>
        <begin position="278"/>
        <end position="518"/>
    </location>
</feature>
<evidence type="ECO:0000313" key="6">
    <source>
        <dbReference type="Proteomes" id="UP000077469"/>
    </source>
</evidence>
<gene>
    <name evidence="5" type="ORF">AJ81_10780</name>
</gene>
<sequence length="581" mass="65786">MFKRIVPFLIAAILFAILLFVAHRPGTDLFEIPQVDYTLFMKADGTANVTETFTLRFKKPFRYVTWALDMPEGVTMEDLQYEVVQGPPLLGGVQERKVGPNSFDLFFQFSRSMDEYVQTPPQGLIVQLKISYSVKNLLIQGRDFTQLFIKYLGEAPVPVKKLDVKMVFPSEFGEPKVYHHPWGLQVSSSKDGRIKNFVFRNVPSNCFVEGRYVFDKPILVQEARHQDVSLREVINYERSYILKNVLGVALAASYTLFVILLPFYLYRKFGREFSIVYDAEYEREVPYRDSPDVVNGVVKRLCSVPDEHGLNSVLLNAVKEKKARFVMGQNGEIVALELLSKDDVIMKIFDGFLQDGKLNFNVFKKAVQKESNARKFLENYRRWQQNVLRQIKEKNFMDERGNKIAKSFALVFAILIPIIALFLSNNLGPAFKVIVDYVRTLMFLCISAGIAVFLMRKDVFSRWTHEGLLYYLRWKNFERFLLDFSALSSHPPASVAIWDDYIVYATALGIAKTVAENFKKLNPPSESSVASLVVIQPRVLDVVPTMVRTASQTVSKSSSSSGGFRGGSAGSGAGGSRIGAG</sequence>
<keyword evidence="2" id="KW-0812">Transmembrane</keyword>
<feature type="transmembrane region" description="Helical" evidence="2">
    <location>
        <begin position="245"/>
        <end position="266"/>
    </location>
</feature>
<dbReference type="EMBL" id="CP007141">
    <property type="protein sequence ID" value="AJC74581.1"/>
    <property type="molecule type" value="Genomic_DNA"/>
</dbReference>
<dbReference type="InterPro" id="IPR018702">
    <property type="entry name" value="DUF2207"/>
</dbReference>
<evidence type="ECO:0008006" key="7">
    <source>
        <dbReference type="Google" id="ProtNLM"/>
    </source>
</evidence>
<keyword evidence="2" id="KW-1133">Transmembrane helix</keyword>
<dbReference type="Proteomes" id="UP000077469">
    <property type="component" value="Chromosome"/>
</dbReference>
<dbReference type="PaxDb" id="1123384-AJ81_10780"/>
<feature type="transmembrane region" description="Helical" evidence="2">
    <location>
        <begin position="437"/>
        <end position="455"/>
    </location>
</feature>
<dbReference type="Pfam" id="PF09972">
    <property type="entry name" value="DUF2207"/>
    <property type="match status" value="1"/>
</dbReference>
<feature type="compositionally biased region" description="Gly residues" evidence="1">
    <location>
        <begin position="563"/>
        <end position="581"/>
    </location>
</feature>
<dbReference type="KEGG" id="phy:AJ81_10780"/>
<dbReference type="STRING" id="1123384.AJ81_10780"/>
<reference evidence="5 6" key="1">
    <citation type="submission" date="2014-01" db="EMBL/GenBank/DDBJ databases">
        <title>Genome sequencing of Thermotog hypogea.</title>
        <authorList>
            <person name="Zhang X."/>
            <person name="Alvare G."/>
            <person name="Fristensky B."/>
            <person name="Chen L."/>
            <person name="Suen T."/>
            <person name="Chen Q."/>
            <person name="Ma K."/>
        </authorList>
    </citation>
    <scope>NUCLEOTIDE SEQUENCE [LARGE SCALE GENOMIC DNA]</scope>
    <source>
        <strain evidence="5 6">DSM 11164</strain>
    </source>
</reference>
<dbReference type="InterPro" id="IPR048389">
    <property type="entry name" value="YciQ-like_C"/>
</dbReference>
<protein>
    <recommendedName>
        <fullName evidence="7">DUF2207 domain-containing protein</fullName>
    </recommendedName>
</protein>
<feature type="transmembrane region" description="Helical" evidence="2">
    <location>
        <begin position="404"/>
        <end position="425"/>
    </location>
</feature>